<name>A0A1X7BSC1_9RHOB</name>
<proteinExistence type="predicted"/>
<dbReference type="AlphaFoldDB" id="A0A1X7BSC1"/>
<dbReference type="GO" id="GO:0032259">
    <property type="term" value="P:methylation"/>
    <property type="evidence" value="ECO:0007669"/>
    <property type="project" value="UniProtKB-KW"/>
</dbReference>
<comment type="catalytic activity">
    <reaction evidence="1">
        <text>a 4-O-methyl-thymidine in DNA + L-cysteinyl-[protein] = a thymidine in DNA + S-methyl-L-cysteinyl-[protein]</text>
        <dbReference type="Rhea" id="RHEA:53428"/>
        <dbReference type="Rhea" id="RHEA-COMP:10131"/>
        <dbReference type="Rhea" id="RHEA-COMP:10132"/>
        <dbReference type="Rhea" id="RHEA-COMP:13555"/>
        <dbReference type="Rhea" id="RHEA-COMP:13556"/>
        <dbReference type="ChEBI" id="CHEBI:29950"/>
        <dbReference type="ChEBI" id="CHEBI:82612"/>
        <dbReference type="ChEBI" id="CHEBI:137386"/>
        <dbReference type="ChEBI" id="CHEBI:137387"/>
        <dbReference type="EC" id="2.1.1.63"/>
    </reaction>
</comment>
<comment type="catalytic activity">
    <reaction evidence="6">
        <text>a 6-O-methyl-2'-deoxyguanosine in DNA + L-cysteinyl-[protein] = S-methyl-L-cysteinyl-[protein] + a 2'-deoxyguanosine in DNA</text>
        <dbReference type="Rhea" id="RHEA:24000"/>
        <dbReference type="Rhea" id="RHEA-COMP:10131"/>
        <dbReference type="Rhea" id="RHEA-COMP:10132"/>
        <dbReference type="Rhea" id="RHEA-COMP:11367"/>
        <dbReference type="Rhea" id="RHEA-COMP:11368"/>
        <dbReference type="ChEBI" id="CHEBI:29950"/>
        <dbReference type="ChEBI" id="CHEBI:82612"/>
        <dbReference type="ChEBI" id="CHEBI:85445"/>
        <dbReference type="ChEBI" id="CHEBI:85448"/>
        <dbReference type="EC" id="2.1.1.63"/>
    </reaction>
</comment>
<dbReference type="InterPro" id="IPR001497">
    <property type="entry name" value="MethylDNA_cys_MeTrfase_AS"/>
</dbReference>
<dbReference type="EMBL" id="FWXB01000008">
    <property type="protein sequence ID" value="SMC12512.1"/>
    <property type="molecule type" value="Genomic_DNA"/>
</dbReference>
<reference evidence="9 10" key="1">
    <citation type="submission" date="2017-03" db="EMBL/GenBank/DDBJ databases">
        <authorList>
            <person name="Afonso C.L."/>
            <person name="Miller P.J."/>
            <person name="Scott M.A."/>
            <person name="Spackman E."/>
            <person name="Goraichik I."/>
            <person name="Dimitrov K.M."/>
            <person name="Suarez D.L."/>
            <person name="Swayne D.E."/>
        </authorList>
    </citation>
    <scope>NUCLEOTIDE SEQUENCE [LARGE SCALE GENOMIC DNA]</scope>
    <source>
        <strain evidence="9 10">CECT 7745</strain>
    </source>
</reference>
<evidence type="ECO:0000313" key="10">
    <source>
        <dbReference type="Proteomes" id="UP000193224"/>
    </source>
</evidence>
<gene>
    <name evidence="9" type="primary">ogt</name>
    <name evidence="9" type="ORF">ROA7745_02338</name>
</gene>
<dbReference type="Pfam" id="PF01035">
    <property type="entry name" value="DNA_binding_1"/>
    <property type="match status" value="1"/>
</dbReference>
<accession>A0A1X7BSC1</accession>
<keyword evidence="2 9" id="KW-0489">Methyltransferase</keyword>
<keyword evidence="4" id="KW-0227">DNA damage</keyword>
<evidence type="ECO:0000256" key="6">
    <source>
        <dbReference type="ARBA" id="ARBA00049348"/>
    </source>
</evidence>
<evidence type="ECO:0000256" key="3">
    <source>
        <dbReference type="ARBA" id="ARBA00022679"/>
    </source>
</evidence>
<dbReference type="EC" id="2.1.1.63" evidence="9"/>
<evidence type="ECO:0000259" key="8">
    <source>
        <dbReference type="Pfam" id="PF02870"/>
    </source>
</evidence>
<evidence type="ECO:0000256" key="4">
    <source>
        <dbReference type="ARBA" id="ARBA00022763"/>
    </source>
</evidence>
<dbReference type="PANTHER" id="PTHR10815:SF13">
    <property type="entry name" value="METHYLATED-DNA--PROTEIN-CYSTEINE METHYLTRANSFERASE"/>
    <property type="match status" value="1"/>
</dbReference>
<evidence type="ECO:0000256" key="5">
    <source>
        <dbReference type="ARBA" id="ARBA00023204"/>
    </source>
</evidence>
<dbReference type="SUPFAM" id="SSF53155">
    <property type="entry name" value="Methylated DNA-protein cysteine methyltransferase domain"/>
    <property type="match status" value="1"/>
</dbReference>
<organism evidence="9 10">
    <name type="scientific">Roseovarius aestuarii</name>
    <dbReference type="NCBI Taxonomy" id="475083"/>
    <lineage>
        <taxon>Bacteria</taxon>
        <taxon>Pseudomonadati</taxon>
        <taxon>Pseudomonadota</taxon>
        <taxon>Alphaproteobacteria</taxon>
        <taxon>Rhodobacterales</taxon>
        <taxon>Roseobacteraceae</taxon>
        <taxon>Roseovarius</taxon>
    </lineage>
</organism>
<dbReference type="NCBIfam" id="TIGR00589">
    <property type="entry name" value="ogt"/>
    <property type="match status" value="1"/>
</dbReference>
<dbReference type="InterPro" id="IPR036388">
    <property type="entry name" value="WH-like_DNA-bd_sf"/>
</dbReference>
<keyword evidence="5" id="KW-0234">DNA repair</keyword>
<dbReference type="Pfam" id="PF02870">
    <property type="entry name" value="Methyltransf_1N"/>
    <property type="match status" value="1"/>
</dbReference>
<evidence type="ECO:0000259" key="7">
    <source>
        <dbReference type="Pfam" id="PF01035"/>
    </source>
</evidence>
<keyword evidence="10" id="KW-1185">Reference proteome</keyword>
<dbReference type="CDD" id="cd06445">
    <property type="entry name" value="ATase"/>
    <property type="match status" value="1"/>
</dbReference>
<dbReference type="InterPro" id="IPR036217">
    <property type="entry name" value="MethylDNA_cys_MeTrfase_DNAb"/>
</dbReference>
<dbReference type="InterPro" id="IPR036631">
    <property type="entry name" value="MGMT_N_sf"/>
</dbReference>
<feature type="domain" description="Methylated-DNA-[protein]-cysteine S-methyltransferase DNA binding" evidence="7">
    <location>
        <begin position="87"/>
        <end position="164"/>
    </location>
</feature>
<keyword evidence="3 9" id="KW-0808">Transferase</keyword>
<dbReference type="GO" id="GO:0006281">
    <property type="term" value="P:DNA repair"/>
    <property type="evidence" value="ECO:0007669"/>
    <property type="project" value="UniProtKB-KW"/>
</dbReference>
<dbReference type="SUPFAM" id="SSF46767">
    <property type="entry name" value="Methylated DNA-protein cysteine methyltransferase, C-terminal domain"/>
    <property type="match status" value="1"/>
</dbReference>
<evidence type="ECO:0000256" key="1">
    <source>
        <dbReference type="ARBA" id="ARBA00001286"/>
    </source>
</evidence>
<evidence type="ECO:0000313" key="9">
    <source>
        <dbReference type="EMBL" id="SMC12512.1"/>
    </source>
</evidence>
<feature type="domain" description="Methylguanine DNA methyltransferase ribonuclease-like" evidence="8">
    <location>
        <begin position="24"/>
        <end position="81"/>
    </location>
</feature>
<dbReference type="GO" id="GO:0003908">
    <property type="term" value="F:methylated-DNA-[protein]-cysteine S-methyltransferase activity"/>
    <property type="evidence" value="ECO:0007669"/>
    <property type="project" value="UniProtKB-EC"/>
</dbReference>
<dbReference type="Proteomes" id="UP000193224">
    <property type="component" value="Unassembled WGS sequence"/>
</dbReference>
<protein>
    <submittedName>
        <fullName evidence="9">Methylated-DNA--protein-cysteine methyltransferase</fullName>
        <ecNumber evidence="9">2.1.1.63</ecNumber>
    </submittedName>
</protein>
<dbReference type="PROSITE" id="PS00374">
    <property type="entry name" value="MGMT"/>
    <property type="match status" value="1"/>
</dbReference>
<dbReference type="InterPro" id="IPR014048">
    <property type="entry name" value="MethylDNA_cys_MeTrfase_DNA-bd"/>
</dbReference>
<dbReference type="PANTHER" id="PTHR10815">
    <property type="entry name" value="METHYLATED-DNA--PROTEIN-CYSTEINE METHYLTRANSFERASE"/>
    <property type="match status" value="1"/>
</dbReference>
<dbReference type="Gene3D" id="3.30.160.70">
    <property type="entry name" value="Methylated DNA-protein cysteine methyltransferase domain"/>
    <property type="match status" value="1"/>
</dbReference>
<evidence type="ECO:0000256" key="2">
    <source>
        <dbReference type="ARBA" id="ARBA00022603"/>
    </source>
</evidence>
<sequence length="170" mass="18237">MKSRNFRVEGHRKFDHTISMPSASLDTPIGPLTVDARDGKIFRVRWVDDPSGEITPELQAAVDQLRVYFAGELETFDLPLHVDGSDLQRAVCDAMYAIPLGETRTYGDLAAELGVPAQAIGGACGGNPIPVIIPCHRILGASTLGGFSGMGGVETKVWLLRHEKAAGLLI</sequence>
<dbReference type="InterPro" id="IPR008332">
    <property type="entry name" value="MethylG_MeTrfase_N"/>
</dbReference>
<dbReference type="Gene3D" id="1.10.10.10">
    <property type="entry name" value="Winged helix-like DNA-binding domain superfamily/Winged helix DNA-binding domain"/>
    <property type="match status" value="1"/>
</dbReference>